<dbReference type="EMBL" id="JAVCQK010000003">
    <property type="protein sequence ID" value="MFH7515416.1"/>
    <property type="molecule type" value="Genomic_DNA"/>
</dbReference>
<comment type="caution">
    <text evidence="1">The sequence shown here is derived from an EMBL/GenBank/DDBJ whole genome shotgun (WGS) entry which is preliminary data.</text>
</comment>
<keyword evidence="2" id="KW-1185">Reference proteome</keyword>
<name>A0ABW7NL95_9PSED</name>
<reference evidence="1 2" key="1">
    <citation type="submission" date="2023-08" db="EMBL/GenBank/DDBJ databases">
        <title>Genomic and mutational analysis of Pseudomonas syringae pv. tagetis EB037 pathogenicity on sunflower.</title>
        <authorList>
            <person name="Maul J.E."/>
        </authorList>
    </citation>
    <scope>NUCLEOTIDE SEQUENCE [LARGE SCALE GENOMIC DNA]</scope>
    <source>
        <strain evidence="1 2">EB037_T1</strain>
    </source>
</reference>
<protein>
    <submittedName>
        <fullName evidence="1">Uncharacterized protein</fullName>
    </submittedName>
</protein>
<proteinExistence type="predicted"/>
<sequence length="86" mass="9671">MLKALISFDPMNENGGELAFALKNGDERPADSDFKAIGSTKAIPWRDFREVLQQARILSPHPRKSRDCAEGQKDCRGRLCENNKLP</sequence>
<dbReference type="Proteomes" id="UP001610657">
    <property type="component" value="Unassembled WGS sequence"/>
</dbReference>
<accession>A0ABW7NL95</accession>
<evidence type="ECO:0000313" key="1">
    <source>
        <dbReference type="EMBL" id="MFH7515416.1"/>
    </source>
</evidence>
<dbReference type="RefSeq" id="WP_233590925.1">
    <property type="nucleotide sequence ID" value="NZ_CP092923.1"/>
</dbReference>
<gene>
    <name evidence="1" type="ORF">RA271_09435</name>
</gene>
<organism evidence="1 2">
    <name type="scientific">Pseudomonas syringae pv. tagetis</name>
    <dbReference type="NCBI Taxonomy" id="129140"/>
    <lineage>
        <taxon>Bacteria</taxon>
        <taxon>Pseudomonadati</taxon>
        <taxon>Pseudomonadota</taxon>
        <taxon>Gammaproteobacteria</taxon>
        <taxon>Pseudomonadales</taxon>
        <taxon>Pseudomonadaceae</taxon>
        <taxon>Pseudomonas</taxon>
    </lineage>
</organism>
<evidence type="ECO:0000313" key="2">
    <source>
        <dbReference type="Proteomes" id="UP001610657"/>
    </source>
</evidence>
<dbReference type="GeneID" id="96217865"/>